<name>A0A7W1XR25_9BACL</name>
<dbReference type="Gene3D" id="3.40.1580.20">
    <property type="entry name" value="Syd protein"/>
    <property type="match status" value="1"/>
</dbReference>
<dbReference type="Pfam" id="PF07348">
    <property type="entry name" value="Syd"/>
    <property type="match status" value="1"/>
</dbReference>
<sequence length="172" mass="20197">MEEYFKKRKEVYDKGVEFLFKTPINEYVDPHIYEGEVDEEGYISWKPIEKHKNHDLTRLENQLGVVFHPSIKEYFNSYWFATLDGFIGNHYIKLEAVLPNIELDSFTYMVKGYKSNHNNKLDHIPLGIEGNGLIVVVDNQYGTVQLEDFERKSFDMLADNIASLISQLKLRK</sequence>
<dbReference type="AlphaFoldDB" id="A0A7W1XR25"/>
<keyword evidence="1" id="KW-1003">Cell membrane</keyword>
<keyword evidence="2" id="KW-0997">Cell inner membrane</keyword>
<accession>A0A7W1XR25</accession>
<evidence type="ECO:0000256" key="1">
    <source>
        <dbReference type="ARBA" id="ARBA00022475"/>
    </source>
</evidence>
<evidence type="ECO:0000256" key="3">
    <source>
        <dbReference type="ARBA" id="ARBA00023136"/>
    </source>
</evidence>
<dbReference type="EMBL" id="JACEOL010000016">
    <property type="protein sequence ID" value="MBA4601728.1"/>
    <property type="molecule type" value="Genomic_DNA"/>
</dbReference>
<reference evidence="4 5" key="1">
    <citation type="submission" date="2020-07" db="EMBL/GenBank/DDBJ databases">
        <title>Thermoactinomyces phylogeny.</title>
        <authorList>
            <person name="Dunlap C."/>
        </authorList>
    </citation>
    <scope>NUCLEOTIDE SEQUENCE [LARGE SCALE GENOMIC DNA]</scope>
    <source>
        <strain evidence="4 5">AMNI-1</strain>
    </source>
</reference>
<dbReference type="RefSeq" id="WP_181738563.1">
    <property type="nucleotide sequence ID" value="NZ_JACEOL010000016.1"/>
</dbReference>
<organism evidence="4 5">
    <name type="scientific">Thermoactinomyces mirandus</name>
    <dbReference type="NCBI Taxonomy" id="2756294"/>
    <lineage>
        <taxon>Bacteria</taxon>
        <taxon>Bacillati</taxon>
        <taxon>Bacillota</taxon>
        <taxon>Bacilli</taxon>
        <taxon>Bacillales</taxon>
        <taxon>Thermoactinomycetaceae</taxon>
        <taxon>Thermoactinomyces</taxon>
    </lineage>
</organism>
<keyword evidence="5" id="KW-1185">Reference proteome</keyword>
<evidence type="ECO:0000313" key="4">
    <source>
        <dbReference type="EMBL" id="MBA4601728.1"/>
    </source>
</evidence>
<evidence type="ECO:0000256" key="2">
    <source>
        <dbReference type="ARBA" id="ARBA00022519"/>
    </source>
</evidence>
<comment type="caution">
    <text evidence="4">The sequence shown here is derived from an EMBL/GenBank/DDBJ whole genome shotgun (WGS) entry which is preliminary data.</text>
</comment>
<dbReference type="Proteomes" id="UP000538292">
    <property type="component" value="Unassembled WGS sequence"/>
</dbReference>
<dbReference type="CDD" id="cd16323">
    <property type="entry name" value="Syd"/>
    <property type="match status" value="1"/>
</dbReference>
<dbReference type="GO" id="GO:0009898">
    <property type="term" value="C:cytoplasmic side of plasma membrane"/>
    <property type="evidence" value="ECO:0007669"/>
    <property type="project" value="InterPro"/>
</dbReference>
<evidence type="ECO:0000313" key="5">
    <source>
        <dbReference type="Proteomes" id="UP000538292"/>
    </source>
</evidence>
<gene>
    <name evidence="4" type="ORF">H2C83_05200</name>
</gene>
<proteinExistence type="predicted"/>
<dbReference type="InterPro" id="IPR009948">
    <property type="entry name" value="Syd"/>
</dbReference>
<protein>
    <submittedName>
        <fullName evidence="4">SecY-interacting protein Syd</fullName>
    </submittedName>
</protein>
<dbReference type="InterPro" id="IPR038228">
    <property type="entry name" value="Syd_sf"/>
</dbReference>
<keyword evidence="3" id="KW-0472">Membrane</keyword>